<dbReference type="Proteomes" id="UP000198916">
    <property type="component" value="Unassembled WGS sequence"/>
</dbReference>
<evidence type="ECO:0000313" key="3">
    <source>
        <dbReference type="EMBL" id="SEL41921.1"/>
    </source>
</evidence>
<dbReference type="EMBL" id="FNZR01000005">
    <property type="protein sequence ID" value="SEL41921.1"/>
    <property type="molecule type" value="Genomic_DNA"/>
</dbReference>
<comment type="similarity">
    <text evidence="1">Belongs to the YciI family.</text>
</comment>
<dbReference type="SUPFAM" id="SSF54909">
    <property type="entry name" value="Dimeric alpha+beta barrel"/>
    <property type="match status" value="1"/>
</dbReference>
<gene>
    <name evidence="3" type="ORF">SAMN05421740_105130</name>
</gene>
<dbReference type="InterPro" id="IPR011008">
    <property type="entry name" value="Dimeric_a/b-barrel"/>
</dbReference>
<dbReference type="AlphaFoldDB" id="A0A1H7Q1B1"/>
<reference evidence="4" key="1">
    <citation type="submission" date="2016-10" db="EMBL/GenBank/DDBJ databases">
        <authorList>
            <person name="Varghese N."/>
            <person name="Submissions S."/>
        </authorList>
    </citation>
    <scope>NUCLEOTIDE SEQUENCE [LARGE SCALE GENOMIC DNA]</scope>
    <source>
        <strain evidence="4">Jip14</strain>
    </source>
</reference>
<dbReference type="Gene3D" id="3.30.70.1060">
    <property type="entry name" value="Dimeric alpha+beta barrel"/>
    <property type="match status" value="1"/>
</dbReference>
<accession>A0A1H7Q1B1</accession>
<dbReference type="Pfam" id="PF03795">
    <property type="entry name" value="YCII"/>
    <property type="match status" value="1"/>
</dbReference>
<evidence type="ECO:0000256" key="1">
    <source>
        <dbReference type="ARBA" id="ARBA00007689"/>
    </source>
</evidence>
<name>A0A1H7Q1B1_9SPHI</name>
<dbReference type="STRING" id="332977.SAMN05421740_105130"/>
<dbReference type="RefSeq" id="WP_245747639.1">
    <property type="nucleotide sequence ID" value="NZ_FNZR01000005.1"/>
</dbReference>
<keyword evidence="4" id="KW-1185">Reference proteome</keyword>
<feature type="domain" description="YCII-related" evidence="2">
    <location>
        <begin position="70"/>
        <end position="126"/>
    </location>
</feature>
<evidence type="ECO:0000259" key="2">
    <source>
        <dbReference type="Pfam" id="PF03795"/>
    </source>
</evidence>
<evidence type="ECO:0000313" key="4">
    <source>
        <dbReference type="Proteomes" id="UP000198916"/>
    </source>
</evidence>
<organism evidence="3 4">
    <name type="scientific">Parapedobacter koreensis</name>
    <dbReference type="NCBI Taxonomy" id="332977"/>
    <lineage>
        <taxon>Bacteria</taxon>
        <taxon>Pseudomonadati</taxon>
        <taxon>Bacteroidota</taxon>
        <taxon>Sphingobacteriia</taxon>
        <taxon>Sphingobacteriales</taxon>
        <taxon>Sphingobacteriaceae</taxon>
        <taxon>Parapedobacter</taxon>
    </lineage>
</organism>
<sequence length="129" mass="13897">MMTAILMAALAFTTGAATKHAEMKKFVLVVRVPETYGREQAKAVNPEWDKTIAYWKATGAYVESFAFPAKGYVISGADKRITQGMVASGGQIVVSIVVLQAESLAQATELAKRCPVLNHGGVVEVRERP</sequence>
<proteinExistence type="inferred from homology"/>
<protein>
    <submittedName>
        <fullName evidence="3">YCII-related domain-containing protein</fullName>
    </submittedName>
</protein>
<dbReference type="InterPro" id="IPR005545">
    <property type="entry name" value="YCII"/>
</dbReference>